<dbReference type="InterPro" id="IPR011604">
    <property type="entry name" value="PDDEXK-like_dom_sf"/>
</dbReference>
<name>A0ABY6GM41_9VIRU</name>
<gene>
    <name evidence="2" type="ORF">JBCDKDKM_00039</name>
</gene>
<organism evidence="2 3">
    <name type="scientific">Methanophagales virus PBV300</name>
    <dbReference type="NCBI Taxonomy" id="2987731"/>
    <lineage>
        <taxon>Viruses</taxon>
        <taxon>Adnaviria</taxon>
        <taxon>Zilligvirae</taxon>
        <taxon>Taleaviricota</taxon>
        <taxon>Tokiviricetes</taxon>
        <taxon>Maximonvirales</taxon>
        <taxon>Ahmunviridae</taxon>
        <taxon>Yumkaaxvirus</taxon>
        <taxon>Yumkaaxvirus pescaderoense</taxon>
    </lineage>
</organism>
<dbReference type="EMBL" id="OP413840">
    <property type="protein sequence ID" value="UYL65001.1"/>
    <property type="molecule type" value="Genomic_DNA"/>
</dbReference>
<evidence type="ECO:0000313" key="2">
    <source>
        <dbReference type="EMBL" id="UYL65001.1"/>
    </source>
</evidence>
<dbReference type="Gene3D" id="3.90.320.10">
    <property type="match status" value="1"/>
</dbReference>
<protein>
    <recommendedName>
        <fullName evidence="4">PD-(D/E)XK endonuclease-like domain-containing protein</fullName>
    </recommendedName>
</protein>
<feature type="region of interest" description="Disordered" evidence="1">
    <location>
        <begin position="236"/>
        <end position="264"/>
    </location>
</feature>
<evidence type="ECO:0000313" key="3">
    <source>
        <dbReference type="Proteomes" id="UP001156320"/>
    </source>
</evidence>
<proteinExistence type="predicted"/>
<reference evidence="2 3" key="1">
    <citation type="submission" date="2022-09" db="EMBL/GenBank/DDBJ databases">
        <title>Evolutionary Diversification of Methanotrophic Ca. Methanophagales (ANME-1) and Their Expansive Virome.</title>
        <authorList>
            <person name="Laso-Perez R."/>
            <person name="Wu F."/>
            <person name="Cremiere A."/>
            <person name="Speth D.R."/>
            <person name="Magyar J.S."/>
            <person name="Krupovic M."/>
            <person name="Orphan V.J."/>
        </authorList>
    </citation>
    <scope>NUCLEOTIDE SEQUENCE [LARGE SCALE GENOMIC DNA]</scope>
    <source>
        <strain evidence="2">PBV300</strain>
    </source>
</reference>
<evidence type="ECO:0008006" key="4">
    <source>
        <dbReference type="Google" id="ProtNLM"/>
    </source>
</evidence>
<accession>A0ABY6GM41</accession>
<evidence type="ECO:0000256" key="1">
    <source>
        <dbReference type="SAM" id="MobiDB-lite"/>
    </source>
</evidence>
<sequence length="264" mass="30946">MRSTDIERRFLQVCKRIVDAEREVPEEVIRGGGIIVHVTDLVNPCMRHLFYQLNAPPHVSVEGVLRMWEGQALHAASVLTRNHELLLFHKFNEVYVVGSVDEYERGILIEKKFVNFVPSTETQLQKYYSHYIDQVRFYSVLCYLNGYDVERAYLLFVNRGFSNERNPFVKAFDITHFLDYERDLNLLSARLSSVMKVMNSKEMPEIPDEYHPFEHPCSSCMFRALCWMEGEQAEEDEYEENNTGAAGAQEKDRGKRRFAERIKD</sequence>
<keyword evidence="3" id="KW-1185">Reference proteome</keyword>
<feature type="compositionally biased region" description="Basic and acidic residues" evidence="1">
    <location>
        <begin position="249"/>
        <end position="264"/>
    </location>
</feature>
<dbReference type="Proteomes" id="UP001156320">
    <property type="component" value="Segment"/>
</dbReference>